<keyword evidence="1" id="KW-0472">Membrane</keyword>
<dbReference type="PANTHER" id="PTHR34149:SF5">
    <property type="entry name" value="TRANSMEMBRANE PROTEIN"/>
    <property type="match status" value="1"/>
</dbReference>
<dbReference type="InterPro" id="IPR022559">
    <property type="entry name" value="SUP-1-like"/>
</dbReference>
<feature type="chain" id="PRO_5041041038" evidence="2">
    <location>
        <begin position="21"/>
        <end position="135"/>
    </location>
</feature>
<dbReference type="PANTHER" id="PTHR34149">
    <property type="entry name" value="PROTEIN CBG11905-RELATED"/>
    <property type="match status" value="1"/>
</dbReference>
<keyword evidence="1" id="KW-1133">Transmembrane helix</keyword>
<evidence type="ECO:0000256" key="1">
    <source>
        <dbReference type="SAM" id="Phobius"/>
    </source>
</evidence>
<keyword evidence="2" id="KW-0732">Signal</keyword>
<dbReference type="AlphaFoldDB" id="A0A0N4UL69"/>
<proteinExistence type="predicted"/>
<keyword evidence="1" id="KW-0812">Transmembrane</keyword>
<reference evidence="6" key="1">
    <citation type="submission" date="2017-02" db="UniProtKB">
        <authorList>
            <consortium name="WormBaseParasite"/>
        </authorList>
    </citation>
    <scope>IDENTIFICATION</scope>
</reference>
<dbReference type="Proteomes" id="UP000274756">
    <property type="component" value="Unassembled WGS sequence"/>
</dbReference>
<dbReference type="OrthoDB" id="5778674at2759"/>
<dbReference type="Proteomes" id="UP000038040">
    <property type="component" value="Unplaced"/>
</dbReference>
<dbReference type="Pfam" id="PF10853">
    <property type="entry name" value="DUF2650"/>
    <property type="match status" value="1"/>
</dbReference>
<name>A0A0N4UL69_DRAME</name>
<evidence type="ECO:0000256" key="2">
    <source>
        <dbReference type="SAM" id="SignalP"/>
    </source>
</evidence>
<feature type="signal peptide" evidence="2">
    <location>
        <begin position="1"/>
        <end position="20"/>
    </location>
</feature>
<accession>A0A0N4UL69</accession>
<gene>
    <name evidence="3" type="ORF">DME_LOCUS10393</name>
</gene>
<sequence length="135" mass="15489">MFSKIAILYILIHSKPFVNCSYEIWPDAADDGRENQTKPKTWQEKDYGQWCRNRSIVEHVRCPAGSALHLYVCCGVSQTNCCFRLQPIVIAYGGAICLIVIISFIFSLLLKFDIICRVKNPRNSIEYHNVAKITF</sequence>
<keyword evidence="5" id="KW-1185">Reference proteome</keyword>
<dbReference type="WBParaSite" id="DME_0000852601-mRNA-1">
    <property type="protein sequence ID" value="DME_0000852601-mRNA-1"/>
    <property type="gene ID" value="DME_0000852601"/>
</dbReference>
<evidence type="ECO:0000313" key="5">
    <source>
        <dbReference type="Proteomes" id="UP000274756"/>
    </source>
</evidence>
<feature type="transmembrane region" description="Helical" evidence="1">
    <location>
        <begin position="89"/>
        <end position="110"/>
    </location>
</feature>
<protein>
    <submittedName>
        <fullName evidence="6">Syndecan domain-containing protein</fullName>
    </submittedName>
</protein>
<reference evidence="3 5" key="2">
    <citation type="submission" date="2018-11" db="EMBL/GenBank/DDBJ databases">
        <authorList>
            <consortium name="Pathogen Informatics"/>
        </authorList>
    </citation>
    <scope>NUCLEOTIDE SEQUENCE [LARGE SCALE GENOMIC DNA]</scope>
</reference>
<evidence type="ECO:0000313" key="4">
    <source>
        <dbReference type="Proteomes" id="UP000038040"/>
    </source>
</evidence>
<evidence type="ECO:0000313" key="6">
    <source>
        <dbReference type="WBParaSite" id="DME_0000852601-mRNA-1"/>
    </source>
</evidence>
<evidence type="ECO:0000313" key="3">
    <source>
        <dbReference type="EMBL" id="VDN60420.1"/>
    </source>
</evidence>
<organism evidence="4 6">
    <name type="scientific">Dracunculus medinensis</name>
    <name type="common">Guinea worm</name>
    <dbReference type="NCBI Taxonomy" id="318479"/>
    <lineage>
        <taxon>Eukaryota</taxon>
        <taxon>Metazoa</taxon>
        <taxon>Ecdysozoa</taxon>
        <taxon>Nematoda</taxon>
        <taxon>Chromadorea</taxon>
        <taxon>Rhabditida</taxon>
        <taxon>Spirurina</taxon>
        <taxon>Dracunculoidea</taxon>
        <taxon>Dracunculidae</taxon>
        <taxon>Dracunculus</taxon>
    </lineage>
</organism>
<dbReference type="EMBL" id="UYYG01001215">
    <property type="protein sequence ID" value="VDN60420.1"/>
    <property type="molecule type" value="Genomic_DNA"/>
</dbReference>